<sequence>MNRVFAEVQQLCKDIVSTTLTLFKVMIPMIILVEIADKLGGVELLSELLEPLMSVLGLPSSMALVWATTMLTNLYAGMLVLVNTDVALSVAQVTVLGSLLLVCHGLPIEGMISKRAGVPMWTTLAVRIGGGLLFAWLQAIYYAHTEQSQELAQILWSNDTAGYANYYEWTLGQIENLFAIFCVISALIVMLRLLKLFRIEHLMSLLMVPFLKVLRVSREAANLAVIGITLGLSYGGGLIINESQKGRLTKHDAVITVLLLNLVHSVFEDTALIMLLGADLNMILWARIVFSIVTMTVISQVYLTVVTQKSATASQ</sequence>
<name>A0ABW9YCE3_9GAMM</name>
<feature type="transmembrane region" description="Helical" evidence="1">
    <location>
        <begin position="74"/>
        <end position="103"/>
    </location>
</feature>
<gene>
    <name evidence="2" type="ORF">EIZ48_02260</name>
</gene>
<feature type="transmembrane region" description="Helical" evidence="1">
    <location>
        <begin position="284"/>
        <end position="305"/>
    </location>
</feature>
<evidence type="ECO:0000313" key="3">
    <source>
        <dbReference type="Proteomes" id="UP000738517"/>
    </source>
</evidence>
<keyword evidence="3" id="KW-1185">Reference proteome</keyword>
<accession>A0ABW9YCE3</accession>
<feature type="transmembrane region" description="Helical" evidence="1">
    <location>
        <begin position="177"/>
        <end position="194"/>
    </location>
</feature>
<dbReference type="Proteomes" id="UP000738517">
    <property type="component" value="Unassembled WGS sequence"/>
</dbReference>
<keyword evidence="1" id="KW-1133">Transmembrane helix</keyword>
<evidence type="ECO:0008006" key="4">
    <source>
        <dbReference type="Google" id="ProtNLM"/>
    </source>
</evidence>
<feature type="transmembrane region" description="Helical" evidence="1">
    <location>
        <begin position="253"/>
        <end position="278"/>
    </location>
</feature>
<proteinExistence type="predicted"/>
<feature type="transmembrane region" description="Helical" evidence="1">
    <location>
        <begin position="15"/>
        <end position="36"/>
    </location>
</feature>
<organism evidence="2 3">
    <name type="scientific">Photobacterium alginatilyticum</name>
    <dbReference type="NCBI Taxonomy" id="1775171"/>
    <lineage>
        <taxon>Bacteria</taxon>
        <taxon>Pseudomonadati</taxon>
        <taxon>Pseudomonadota</taxon>
        <taxon>Gammaproteobacteria</taxon>
        <taxon>Vibrionales</taxon>
        <taxon>Vibrionaceae</taxon>
        <taxon>Photobacterium</taxon>
    </lineage>
</organism>
<keyword evidence="1" id="KW-0812">Transmembrane</keyword>
<feature type="transmembrane region" description="Helical" evidence="1">
    <location>
        <begin position="223"/>
        <end position="241"/>
    </location>
</feature>
<evidence type="ECO:0000256" key="1">
    <source>
        <dbReference type="SAM" id="Phobius"/>
    </source>
</evidence>
<keyword evidence="1" id="KW-0472">Membrane</keyword>
<comment type="caution">
    <text evidence="2">The sequence shown here is derived from an EMBL/GenBank/DDBJ whole genome shotgun (WGS) entry which is preliminary data.</text>
</comment>
<feature type="transmembrane region" description="Helical" evidence="1">
    <location>
        <begin position="124"/>
        <end position="143"/>
    </location>
</feature>
<protein>
    <recommendedName>
        <fullName evidence="4">Nucleoside recognition protein</fullName>
    </recommendedName>
</protein>
<evidence type="ECO:0000313" key="2">
    <source>
        <dbReference type="EMBL" id="NBI51397.1"/>
    </source>
</evidence>
<reference evidence="2 3" key="1">
    <citation type="journal article" date="2017" name="Int. J. Syst. Evol. Microbiol.">
        <title>Photobacterium alginatilyticum sp. nov., a marine bacterium isolated from bottom seawater.</title>
        <authorList>
            <person name="Wang X."/>
            <person name="Wang Y."/>
            <person name="Yang X."/>
            <person name="Sun H."/>
            <person name="Li B."/>
            <person name="Zhang X.H."/>
        </authorList>
    </citation>
    <scope>NUCLEOTIDE SEQUENCE [LARGE SCALE GENOMIC DNA]</scope>
    <source>
        <strain evidence="2 3">P03D4</strain>
    </source>
</reference>
<dbReference type="EMBL" id="RSEJ01000001">
    <property type="protein sequence ID" value="NBI51397.1"/>
    <property type="molecule type" value="Genomic_DNA"/>
</dbReference>